<keyword evidence="4 6" id="KW-1133">Transmembrane helix</keyword>
<feature type="transmembrane region" description="Helical" evidence="6">
    <location>
        <begin position="110"/>
        <end position="132"/>
    </location>
</feature>
<proteinExistence type="predicted"/>
<feature type="transmembrane region" description="Helical" evidence="6">
    <location>
        <begin position="12"/>
        <end position="31"/>
    </location>
</feature>
<dbReference type="Proteomes" id="UP000198869">
    <property type="component" value="Unassembled WGS sequence"/>
</dbReference>
<gene>
    <name evidence="7" type="ORF">SAMN05421846_10836</name>
</gene>
<name>A0A1G8KSF7_9FLAO</name>
<dbReference type="GO" id="GO:0043190">
    <property type="term" value="C:ATP-binding cassette (ABC) transporter complex"/>
    <property type="evidence" value="ECO:0007669"/>
    <property type="project" value="TreeGrafter"/>
</dbReference>
<dbReference type="PANTHER" id="PTHR33529">
    <property type="entry name" value="SLR0882 PROTEIN-RELATED"/>
    <property type="match status" value="1"/>
</dbReference>
<dbReference type="EMBL" id="FNDW01000008">
    <property type="protein sequence ID" value="SDI46316.1"/>
    <property type="molecule type" value="Genomic_DNA"/>
</dbReference>
<accession>A0A1G8KSF7</accession>
<sequence>MLKIVDRYIIKKYLGTFSFMLILLSIVVLVIDVQQKIPRIENATAIDPKLNVTYFLVHFYPFWIVNLVMTFLSILVFISVIYFTSRMANNTEIVAIISSGASFHRFARPYLLTSLFIAVVSLGINHFVLPWANIQKNQLEAYTYNAANKEKVLGTAPASAQLSKTEYIFINSWNKREKRGSGFVYQKFDKNRKMTYELKASDVSWDKDKKLFVLNSYTEKTINKDDTEKLANGFDLKKSYGHDPEELFPNELLGQNKTTPELLKFIKRETEKGNSNLNAHLNELYQRTSMPVSIVILTFLALSLSSQKKRGGLGINLALGISLAFVFVFSFEALKVVSENKSMSPALAMWFPNIVFSPLALFLYLKRANQ</sequence>
<evidence type="ECO:0000256" key="3">
    <source>
        <dbReference type="ARBA" id="ARBA00022692"/>
    </source>
</evidence>
<keyword evidence="8" id="KW-1185">Reference proteome</keyword>
<keyword evidence="5 6" id="KW-0472">Membrane</keyword>
<evidence type="ECO:0000256" key="6">
    <source>
        <dbReference type="SAM" id="Phobius"/>
    </source>
</evidence>
<organism evidence="7 8">
    <name type="scientific">Chryseobacterium taeanense</name>
    <dbReference type="NCBI Taxonomy" id="311334"/>
    <lineage>
        <taxon>Bacteria</taxon>
        <taxon>Pseudomonadati</taxon>
        <taxon>Bacteroidota</taxon>
        <taxon>Flavobacteriia</taxon>
        <taxon>Flavobacteriales</taxon>
        <taxon>Weeksellaceae</taxon>
        <taxon>Chryseobacterium group</taxon>
        <taxon>Chryseobacterium</taxon>
    </lineage>
</organism>
<evidence type="ECO:0000256" key="4">
    <source>
        <dbReference type="ARBA" id="ARBA00022989"/>
    </source>
</evidence>
<comment type="subcellular location">
    <subcellularLocation>
        <location evidence="1">Cell membrane</location>
        <topology evidence="1">Multi-pass membrane protein</topology>
    </subcellularLocation>
</comment>
<feature type="transmembrane region" description="Helical" evidence="6">
    <location>
        <begin position="314"/>
        <end position="334"/>
    </location>
</feature>
<dbReference type="InterPro" id="IPR005495">
    <property type="entry name" value="LptG/LptF_permease"/>
</dbReference>
<dbReference type="STRING" id="311334.SAMN05421846_10836"/>
<reference evidence="8" key="1">
    <citation type="submission" date="2016-10" db="EMBL/GenBank/DDBJ databases">
        <authorList>
            <person name="Varghese N."/>
            <person name="Submissions S."/>
        </authorList>
    </citation>
    <scope>NUCLEOTIDE SEQUENCE [LARGE SCALE GENOMIC DNA]</scope>
    <source>
        <strain evidence="8">DSM 17071</strain>
    </source>
</reference>
<feature type="transmembrane region" description="Helical" evidence="6">
    <location>
        <begin position="60"/>
        <end position="83"/>
    </location>
</feature>
<evidence type="ECO:0000313" key="8">
    <source>
        <dbReference type="Proteomes" id="UP000198869"/>
    </source>
</evidence>
<feature type="transmembrane region" description="Helical" evidence="6">
    <location>
        <begin position="346"/>
        <end position="365"/>
    </location>
</feature>
<keyword evidence="2" id="KW-1003">Cell membrane</keyword>
<dbReference type="GO" id="GO:0015920">
    <property type="term" value="P:lipopolysaccharide transport"/>
    <property type="evidence" value="ECO:0007669"/>
    <property type="project" value="TreeGrafter"/>
</dbReference>
<dbReference type="PANTHER" id="PTHR33529:SF8">
    <property type="entry name" value="PERMEASE, YJGP_YJGQ FAMILY"/>
    <property type="match status" value="1"/>
</dbReference>
<dbReference type="AlphaFoldDB" id="A0A1G8KSF7"/>
<evidence type="ECO:0000256" key="5">
    <source>
        <dbReference type="ARBA" id="ARBA00023136"/>
    </source>
</evidence>
<evidence type="ECO:0000256" key="2">
    <source>
        <dbReference type="ARBA" id="ARBA00022475"/>
    </source>
</evidence>
<dbReference type="Pfam" id="PF03739">
    <property type="entry name" value="LptF_LptG"/>
    <property type="match status" value="1"/>
</dbReference>
<evidence type="ECO:0000313" key="7">
    <source>
        <dbReference type="EMBL" id="SDI46316.1"/>
    </source>
</evidence>
<feature type="transmembrane region" description="Helical" evidence="6">
    <location>
        <begin position="284"/>
        <end position="302"/>
    </location>
</feature>
<keyword evidence="3 6" id="KW-0812">Transmembrane</keyword>
<evidence type="ECO:0000256" key="1">
    <source>
        <dbReference type="ARBA" id="ARBA00004651"/>
    </source>
</evidence>
<protein>
    <submittedName>
        <fullName evidence="7">Lipopolysaccharide export system permease protein</fullName>
    </submittedName>
</protein>